<dbReference type="InterPro" id="IPR024731">
    <property type="entry name" value="NELL2-like_EGF"/>
</dbReference>
<name>K1QU87_MAGGI</name>
<dbReference type="InterPro" id="IPR018097">
    <property type="entry name" value="EGF_Ca-bd_CS"/>
</dbReference>
<dbReference type="PROSITE" id="PS50026">
    <property type="entry name" value="EGF_3"/>
    <property type="match status" value="4"/>
</dbReference>
<feature type="domain" description="EGF-like" evidence="16">
    <location>
        <begin position="3"/>
        <end position="42"/>
    </location>
</feature>
<keyword evidence="10" id="KW-0472">Membrane</keyword>
<evidence type="ECO:0000256" key="1">
    <source>
        <dbReference type="ARBA" id="ARBA00004479"/>
    </source>
</evidence>
<dbReference type="SMART" id="SM00179">
    <property type="entry name" value="EGF_CA"/>
    <property type="match status" value="7"/>
</dbReference>
<dbReference type="CDD" id="cd00054">
    <property type="entry name" value="EGF_CA"/>
    <property type="match status" value="2"/>
</dbReference>
<keyword evidence="6" id="KW-0812">Transmembrane</keyword>
<keyword evidence="4 14" id="KW-0245">EGF-like domain</keyword>
<dbReference type="GO" id="GO:0016020">
    <property type="term" value="C:membrane"/>
    <property type="evidence" value="ECO:0007669"/>
    <property type="project" value="UniProtKB-SubCell"/>
</dbReference>
<evidence type="ECO:0000256" key="12">
    <source>
        <dbReference type="ARBA" id="ARBA00023170"/>
    </source>
</evidence>
<gene>
    <name evidence="17" type="ORF">CGI_10007008</name>
</gene>
<evidence type="ECO:0000256" key="8">
    <source>
        <dbReference type="ARBA" id="ARBA00022737"/>
    </source>
</evidence>
<keyword evidence="12" id="KW-0675">Receptor</keyword>
<accession>K1QU87</accession>
<evidence type="ECO:0000313" key="17">
    <source>
        <dbReference type="EMBL" id="EKC32510.1"/>
    </source>
</evidence>
<evidence type="ECO:0000256" key="15">
    <source>
        <dbReference type="SAM" id="MobiDB-lite"/>
    </source>
</evidence>
<dbReference type="InterPro" id="IPR000152">
    <property type="entry name" value="EGF-type_Asp/Asn_hydroxyl_site"/>
</dbReference>
<feature type="domain" description="EGF-like" evidence="16">
    <location>
        <begin position="43"/>
        <end position="84"/>
    </location>
</feature>
<dbReference type="SUPFAM" id="SSF57196">
    <property type="entry name" value="EGF/Laminin"/>
    <property type="match status" value="3"/>
</dbReference>
<dbReference type="InterPro" id="IPR009030">
    <property type="entry name" value="Growth_fac_rcpt_cys_sf"/>
</dbReference>
<dbReference type="Pfam" id="PF07645">
    <property type="entry name" value="EGF_CA"/>
    <property type="match status" value="5"/>
</dbReference>
<dbReference type="AlphaFoldDB" id="K1QU87"/>
<dbReference type="PANTHER" id="PTHR24040:SF13">
    <property type="entry name" value="FIBROPELLIN-1"/>
    <property type="match status" value="1"/>
</dbReference>
<dbReference type="SMART" id="SM00181">
    <property type="entry name" value="EGF"/>
    <property type="match status" value="9"/>
</dbReference>
<dbReference type="InterPro" id="IPR049883">
    <property type="entry name" value="NOTCH1_EGF-like"/>
</dbReference>
<dbReference type="InterPro" id="IPR000742">
    <property type="entry name" value="EGF"/>
</dbReference>
<feature type="compositionally biased region" description="Low complexity" evidence="15">
    <location>
        <begin position="496"/>
        <end position="511"/>
    </location>
</feature>
<dbReference type="PROSITE" id="PS01186">
    <property type="entry name" value="EGF_2"/>
    <property type="match status" value="5"/>
</dbReference>
<proteinExistence type="predicted"/>
<dbReference type="HOGENOM" id="CLU_573575_0_0_1"/>
<dbReference type="FunFam" id="2.10.25.10:FF:000038">
    <property type="entry name" value="Fibrillin 2"/>
    <property type="match status" value="2"/>
</dbReference>
<keyword evidence="11" id="KW-1015">Disulfide bond</keyword>
<evidence type="ECO:0000256" key="2">
    <source>
        <dbReference type="ARBA" id="ARBA00004613"/>
    </source>
</evidence>
<keyword evidence="8" id="KW-0677">Repeat</keyword>
<keyword evidence="3" id="KW-0964">Secreted</keyword>
<evidence type="ECO:0000256" key="7">
    <source>
        <dbReference type="ARBA" id="ARBA00022729"/>
    </source>
</evidence>
<dbReference type="GO" id="GO:0006897">
    <property type="term" value="P:endocytosis"/>
    <property type="evidence" value="ECO:0007669"/>
    <property type="project" value="UniProtKB-KW"/>
</dbReference>
<keyword evidence="7" id="KW-0732">Signal</keyword>
<dbReference type="PROSITE" id="PS00010">
    <property type="entry name" value="ASX_HYDROXYL"/>
    <property type="match status" value="4"/>
</dbReference>
<dbReference type="EMBL" id="JH818272">
    <property type="protein sequence ID" value="EKC32510.1"/>
    <property type="molecule type" value="Genomic_DNA"/>
</dbReference>
<dbReference type="InParanoid" id="K1QU87"/>
<dbReference type="SUPFAM" id="SSF57184">
    <property type="entry name" value="Growth factor receptor domain"/>
    <property type="match status" value="1"/>
</dbReference>
<sequence length="521" mass="56789">MVDINECENETICENGKVCQNFEGSYQCNCRVGFKKNGDFCEDIDECSDLTLNECPDDTDCQNLHGNYTCNCKSGFQKNASDCEVVNVCTLFPELNCSYGCRLEKNSNVSKGYCFCESGFRIDFDNSSCEDINECEDSSTCQQNCTNTKGSFGCSCTIGYVLTNDGKSCKECVDGLYGENCKEQCKCGEGSERCDHISGCVCKSGWTGKFCDTDINECNNTESPCNNTFEECINNEGFFQCVCKEGFERRPNSSCKECALNTFGRNCSKQCSCDFTNTQSCDTKNGTCYCKEGWHGVDCIEAVLRCANTTICGPNAKCSERNESYVCNCDVGYKKDASGSCSDIDECSLKTDNCDSNAVCANTEGNFTCSCKTGFSGDGHFCAACNSTHYGVDCANRCTCIEDNTIDCNDVTGQCVCKTTWNGTNCAVDVDECDIGTHDCNSTLEMCQNRDNGWHCNCRYGSSNGVCNDMTKTTVTQSTDESTQTIVQSTVESSQSTEASPTTTGGSESTTNGREKTTMIE</sequence>
<protein>
    <submittedName>
        <fullName evidence="17">Fibrillin-2</fullName>
    </submittedName>
</protein>
<evidence type="ECO:0000256" key="3">
    <source>
        <dbReference type="ARBA" id="ARBA00022525"/>
    </source>
</evidence>
<reference evidence="17" key="1">
    <citation type="journal article" date="2012" name="Nature">
        <title>The oyster genome reveals stress adaptation and complexity of shell formation.</title>
        <authorList>
            <person name="Zhang G."/>
            <person name="Fang X."/>
            <person name="Guo X."/>
            <person name="Li L."/>
            <person name="Luo R."/>
            <person name="Xu F."/>
            <person name="Yang P."/>
            <person name="Zhang L."/>
            <person name="Wang X."/>
            <person name="Qi H."/>
            <person name="Xiong Z."/>
            <person name="Que H."/>
            <person name="Xie Y."/>
            <person name="Holland P.W."/>
            <person name="Paps J."/>
            <person name="Zhu Y."/>
            <person name="Wu F."/>
            <person name="Chen Y."/>
            <person name="Wang J."/>
            <person name="Peng C."/>
            <person name="Meng J."/>
            <person name="Yang L."/>
            <person name="Liu J."/>
            <person name="Wen B."/>
            <person name="Zhang N."/>
            <person name="Huang Z."/>
            <person name="Zhu Q."/>
            <person name="Feng Y."/>
            <person name="Mount A."/>
            <person name="Hedgecock D."/>
            <person name="Xu Z."/>
            <person name="Liu Y."/>
            <person name="Domazet-Loso T."/>
            <person name="Du Y."/>
            <person name="Sun X."/>
            <person name="Zhang S."/>
            <person name="Liu B."/>
            <person name="Cheng P."/>
            <person name="Jiang X."/>
            <person name="Li J."/>
            <person name="Fan D."/>
            <person name="Wang W."/>
            <person name="Fu W."/>
            <person name="Wang T."/>
            <person name="Wang B."/>
            <person name="Zhang J."/>
            <person name="Peng Z."/>
            <person name="Li Y."/>
            <person name="Li N."/>
            <person name="Wang J."/>
            <person name="Chen M."/>
            <person name="He Y."/>
            <person name="Tan F."/>
            <person name="Song X."/>
            <person name="Zheng Q."/>
            <person name="Huang R."/>
            <person name="Yang H."/>
            <person name="Du X."/>
            <person name="Chen L."/>
            <person name="Yang M."/>
            <person name="Gaffney P.M."/>
            <person name="Wang S."/>
            <person name="Luo L."/>
            <person name="She Z."/>
            <person name="Ming Y."/>
            <person name="Huang W."/>
            <person name="Zhang S."/>
            <person name="Huang B."/>
            <person name="Zhang Y."/>
            <person name="Qu T."/>
            <person name="Ni P."/>
            <person name="Miao G."/>
            <person name="Wang J."/>
            <person name="Wang Q."/>
            <person name="Steinberg C.E."/>
            <person name="Wang H."/>
            <person name="Li N."/>
            <person name="Qian L."/>
            <person name="Zhang G."/>
            <person name="Li Y."/>
            <person name="Yang H."/>
            <person name="Liu X."/>
            <person name="Wang J."/>
            <person name="Yin Y."/>
            <person name="Wang J."/>
        </authorList>
    </citation>
    <scope>NUCLEOTIDE SEQUENCE [LARGE SCALE GENOMIC DNA]</scope>
    <source>
        <strain evidence="17">05x7-T-G4-1.051#20</strain>
    </source>
</reference>
<evidence type="ECO:0000256" key="4">
    <source>
        <dbReference type="ARBA" id="ARBA00022536"/>
    </source>
</evidence>
<feature type="domain" description="EGF-like" evidence="16">
    <location>
        <begin position="214"/>
        <end position="256"/>
    </location>
</feature>
<evidence type="ECO:0000256" key="6">
    <source>
        <dbReference type="ARBA" id="ARBA00022692"/>
    </source>
</evidence>
<dbReference type="GO" id="GO:0005509">
    <property type="term" value="F:calcium ion binding"/>
    <property type="evidence" value="ECO:0007669"/>
    <property type="project" value="InterPro"/>
</dbReference>
<dbReference type="FunFam" id="2.10.25.10:FF:000009">
    <property type="entry name" value="Low-density lipoprotein receptor isoform 1"/>
    <property type="match status" value="1"/>
</dbReference>
<dbReference type="PROSITE" id="PS01187">
    <property type="entry name" value="EGF_CA"/>
    <property type="match status" value="4"/>
</dbReference>
<feature type="domain" description="EGF-like" evidence="16">
    <location>
        <begin position="343"/>
        <end position="383"/>
    </location>
</feature>
<dbReference type="PRINTS" id="PR00011">
    <property type="entry name" value="EGFLAMININ"/>
</dbReference>
<comment type="subcellular location">
    <subcellularLocation>
        <location evidence="1">Membrane</location>
        <topology evidence="1">Single-pass type I membrane protein</topology>
    </subcellularLocation>
    <subcellularLocation>
        <location evidence="2">Secreted</location>
    </subcellularLocation>
</comment>
<keyword evidence="9" id="KW-1133">Transmembrane helix</keyword>
<keyword evidence="5" id="KW-0254">Endocytosis</keyword>
<dbReference type="InterPro" id="IPR001881">
    <property type="entry name" value="EGF-like_Ca-bd_dom"/>
</dbReference>
<dbReference type="GO" id="GO:0005576">
    <property type="term" value="C:extracellular region"/>
    <property type="evidence" value="ECO:0007669"/>
    <property type="project" value="UniProtKB-SubCell"/>
</dbReference>
<dbReference type="PANTHER" id="PTHR24040">
    <property type="entry name" value="LAMININ G-LIKE DOMAIN-CONTAINING PROTEIN"/>
    <property type="match status" value="1"/>
</dbReference>
<feature type="region of interest" description="Disordered" evidence="15">
    <location>
        <begin position="489"/>
        <end position="521"/>
    </location>
</feature>
<dbReference type="Pfam" id="PF12947">
    <property type="entry name" value="EGF_3"/>
    <property type="match status" value="1"/>
</dbReference>
<evidence type="ECO:0000256" key="13">
    <source>
        <dbReference type="ARBA" id="ARBA00023180"/>
    </source>
</evidence>
<evidence type="ECO:0000256" key="14">
    <source>
        <dbReference type="PROSITE-ProRule" id="PRU00076"/>
    </source>
</evidence>
<organism evidence="17">
    <name type="scientific">Magallana gigas</name>
    <name type="common">Pacific oyster</name>
    <name type="synonym">Crassostrea gigas</name>
    <dbReference type="NCBI Taxonomy" id="29159"/>
    <lineage>
        <taxon>Eukaryota</taxon>
        <taxon>Metazoa</taxon>
        <taxon>Spiralia</taxon>
        <taxon>Lophotrochozoa</taxon>
        <taxon>Mollusca</taxon>
        <taxon>Bivalvia</taxon>
        <taxon>Autobranchia</taxon>
        <taxon>Pteriomorphia</taxon>
        <taxon>Ostreida</taxon>
        <taxon>Ostreoidea</taxon>
        <taxon>Ostreidae</taxon>
        <taxon>Magallana</taxon>
    </lineage>
</organism>
<evidence type="ECO:0000256" key="10">
    <source>
        <dbReference type="ARBA" id="ARBA00023136"/>
    </source>
</evidence>
<evidence type="ECO:0000256" key="5">
    <source>
        <dbReference type="ARBA" id="ARBA00022583"/>
    </source>
</evidence>
<evidence type="ECO:0000256" key="11">
    <source>
        <dbReference type="ARBA" id="ARBA00023157"/>
    </source>
</evidence>
<comment type="caution">
    <text evidence="14">Lacks conserved residue(s) required for the propagation of feature annotation.</text>
</comment>
<evidence type="ECO:0000256" key="9">
    <source>
        <dbReference type="ARBA" id="ARBA00022989"/>
    </source>
</evidence>
<evidence type="ECO:0000259" key="16">
    <source>
        <dbReference type="PROSITE" id="PS50026"/>
    </source>
</evidence>
<dbReference type="InterPro" id="IPR051145">
    <property type="entry name" value="GAS-SHBG-PROS"/>
</dbReference>
<keyword evidence="13" id="KW-0325">Glycoprotein</keyword>
<dbReference type="Gene3D" id="2.10.25.10">
    <property type="entry name" value="Laminin"/>
    <property type="match status" value="6"/>
</dbReference>